<proteinExistence type="inferred from homology"/>
<name>A0A345XLT7_9ACTN</name>
<feature type="region of interest" description="Disordered" evidence="2">
    <location>
        <begin position="1"/>
        <end position="59"/>
    </location>
</feature>
<dbReference type="InterPro" id="IPR026893">
    <property type="entry name" value="Tyr/Ser_Pase_IphP-type"/>
</dbReference>
<feature type="compositionally biased region" description="Basic residues" evidence="2">
    <location>
        <begin position="1"/>
        <end position="17"/>
    </location>
</feature>
<dbReference type="InterPro" id="IPR029021">
    <property type="entry name" value="Prot-tyrosine_phosphatase-like"/>
</dbReference>
<dbReference type="Proteomes" id="UP000254425">
    <property type="component" value="Chromosome"/>
</dbReference>
<dbReference type="GO" id="GO:0004721">
    <property type="term" value="F:phosphoprotein phosphatase activity"/>
    <property type="evidence" value="ECO:0007669"/>
    <property type="project" value="InterPro"/>
</dbReference>
<evidence type="ECO:0000313" key="4">
    <source>
        <dbReference type="Proteomes" id="UP000254425"/>
    </source>
</evidence>
<evidence type="ECO:0000256" key="1">
    <source>
        <dbReference type="ARBA" id="ARBA00009580"/>
    </source>
</evidence>
<dbReference type="Pfam" id="PF13350">
    <property type="entry name" value="Y_phosphatase3"/>
    <property type="match status" value="1"/>
</dbReference>
<comment type="similarity">
    <text evidence="1">Belongs to the protein-tyrosine phosphatase family.</text>
</comment>
<keyword evidence="4" id="KW-1185">Reference proteome</keyword>
<dbReference type="PANTHER" id="PTHR31126">
    <property type="entry name" value="TYROSINE-PROTEIN PHOSPHATASE"/>
    <property type="match status" value="1"/>
</dbReference>
<organism evidence="3 4">
    <name type="scientific">Streptomyces armeniacus</name>
    <dbReference type="NCBI Taxonomy" id="83291"/>
    <lineage>
        <taxon>Bacteria</taxon>
        <taxon>Bacillati</taxon>
        <taxon>Actinomycetota</taxon>
        <taxon>Actinomycetes</taxon>
        <taxon>Kitasatosporales</taxon>
        <taxon>Streptomycetaceae</taxon>
        <taxon>Streptomyces</taxon>
    </lineage>
</organism>
<accession>A0A345XLT7</accession>
<reference evidence="3 4" key="1">
    <citation type="submission" date="2018-07" db="EMBL/GenBank/DDBJ databases">
        <title>Draft genome of the type strain Streptomyces armeniacus ATCC 15676.</title>
        <authorList>
            <person name="Labana P."/>
            <person name="Gosse J.T."/>
            <person name="Boddy C.N."/>
        </authorList>
    </citation>
    <scope>NUCLEOTIDE SEQUENCE [LARGE SCALE GENOMIC DNA]</scope>
    <source>
        <strain evidence="3 4">ATCC 15676</strain>
    </source>
</reference>
<evidence type="ECO:0000313" key="3">
    <source>
        <dbReference type="EMBL" id="AXK32603.1"/>
    </source>
</evidence>
<dbReference type="AlphaFoldDB" id="A0A345XLT7"/>
<gene>
    <name evidence="3" type="ORF">DVA86_08050</name>
</gene>
<dbReference type="PANTHER" id="PTHR31126:SF1">
    <property type="entry name" value="TYROSINE SPECIFIC PROTEIN PHOSPHATASES DOMAIN-CONTAINING PROTEIN"/>
    <property type="match status" value="1"/>
</dbReference>
<dbReference type="KEGG" id="sarm:DVA86_08050"/>
<dbReference type="SUPFAM" id="SSF52799">
    <property type="entry name" value="(Phosphotyrosine protein) phosphatases II"/>
    <property type="match status" value="1"/>
</dbReference>
<evidence type="ECO:0000256" key="2">
    <source>
        <dbReference type="SAM" id="MobiDB-lite"/>
    </source>
</evidence>
<protein>
    <submittedName>
        <fullName evidence="3">Protein-tyrosine-phosphatase</fullName>
    </submittedName>
</protein>
<dbReference type="Gene3D" id="3.90.190.10">
    <property type="entry name" value="Protein tyrosine phosphatase superfamily"/>
    <property type="match status" value="1"/>
</dbReference>
<dbReference type="EMBL" id="CP031320">
    <property type="protein sequence ID" value="AXK32603.1"/>
    <property type="molecule type" value="Genomic_DNA"/>
</dbReference>
<sequence>MVGRNHPPHPRQHRSGTRRSGFAADPEHTPSRGAPVTTQPAEPTLTGVRNFRDVGGLPTADGRRLRHGVLFRSGHLAHATSEDVAYLSGLGLHTVFDFRNSADQALEGPDAALPGTRNVNIPLTDPADGADFWRMVRKGDLAQLRAALSDGQAADRMTASYRAMVLGRTAEHSRVLHDIAGDSVPALLHCAAGKDRAGLSIAVTLLAVGVRRDAIEADYLESNSPHRRYKVHRAEGAEGGLSAEVLELLAPLFDARPGYLAAAFDTIDEEWGDVEAYLTEGLKLSAGTRERLRERLVD</sequence>